<accession>A0A0F7ZY76</accession>
<dbReference type="PANTHER" id="PTHR34414:SF1">
    <property type="entry name" value="SUBTILISIN-LIKE SERINE PROTEASE"/>
    <property type="match status" value="1"/>
</dbReference>
<keyword evidence="1" id="KW-1133">Transmembrane helix</keyword>
<organism evidence="2 3">
    <name type="scientific">Hirsutella minnesotensis 3608</name>
    <dbReference type="NCBI Taxonomy" id="1043627"/>
    <lineage>
        <taxon>Eukaryota</taxon>
        <taxon>Fungi</taxon>
        <taxon>Dikarya</taxon>
        <taxon>Ascomycota</taxon>
        <taxon>Pezizomycotina</taxon>
        <taxon>Sordariomycetes</taxon>
        <taxon>Hypocreomycetidae</taxon>
        <taxon>Hypocreales</taxon>
        <taxon>Ophiocordycipitaceae</taxon>
        <taxon>Hirsutella</taxon>
    </lineage>
</organism>
<keyword evidence="3" id="KW-1185">Reference proteome</keyword>
<evidence type="ECO:0000313" key="2">
    <source>
        <dbReference type="EMBL" id="KJZ71987.1"/>
    </source>
</evidence>
<keyword evidence="1" id="KW-0472">Membrane</keyword>
<protein>
    <submittedName>
        <fullName evidence="2">Uncharacterized protein</fullName>
    </submittedName>
</protein>
<sequence length="163" mass="18556">MGFLYSYACLISSENNFFITTERRLLPRKADDSTILWADWKALPRELLDNHDPNSVHPRFLRAELRLSRINTIHRITHISSFDPYLRGWNNYGGLFHDLLVWMATATVVIALVLTAMQVALNTDNCIHQAYHGYGGDGSLEKTLDGRRIQLGSSDDRTLGLHS</sequence>
<dbReference type="OrthoDB" id="5086500at2759"/>
<proteinExistence type="predicted"/>
<name>A0A0F7ZY76_9HYPO</name>
<keyword evidence="1" id="KW-0812">Transmembrane</keyword>
<dbReference type="Pfam" id="PF20246">
    <property type="entry name" value="DUF6601"/>
    <property type="match status" value="1"/>
</dbReference>
<evidence type="ECO:0000256" key="1">
    <source>
        <dbReference type="SAM" id="Phobius"/>
    </source>
</evidence>
<dbReference type="PANTHER" id="PTHR34414">
    <property type="entry name" value="HET DOMAIN-CONTAINING PROTEIN-RELATED"/>
    <property type="match status" value="1"/>
</dbReference>
<gene>
    <name evidence="2" type="ORF">HIM_08615</name>
</gene>
<reference evidence="2 3" key="1">
    <citation type="journal article" date="2014" name="Genome Biol. Evol.">
        <title>Comparative genomics and transcriptomics analyses reveal divergent lifestyle features of nematode endoparasitic fungus Hirsutella minnesotensis.</title>
        <authorList>
            <person name="Lai Y."/>
            <person name="Liu K."/>
            <person name="Zhang X."/>
            <person name="Zhang X."/>
            <person name="Li K."/>
            <person name="Wang N."/>
            <person name="Shu C."/>
            <person name="Wu Y."/>
            <person name="Wang C."/>
            <person name="Bushley K.E."/>
            <person name="Xiang M."/>
            <person name="Liu X."/>
        </authorList>
    </citation>
    <scope>NUCLEOTIDE SEQUENCE [LARGE SCALE GENOMIC DNA]</scope>
    <source>
        <strain evidence="2 3">3608</strain>
    </source>
</reference>
<dbReference type="InterPro" id="IPR046536">
    <property type="entry name" value="DUF6601"/>
</dbReference>
<feature type="transmembrane region" description="Helical" evidence="1">
    <location>
        <begin position="99"/>
        <end position="121"/>
    </location>
</feature>
<dbReference type="Proteomes" id="UP000054481">
    <property type="component" value="Unassembled WGS sequence"/>
</dbReference>
<dbReference type="EMBL" id="KQ030555">
    <property type="protein sequence ID" value="KJZ71987.1"/>
    <property type="molecule type" value="Genomic_DNA"/>
</dbReference>
<dbReference type="AlphaFoldDB" id="A0A0F7ZY76"/>
<evidence type="ECO:0000313" key="3">
    <source>
        <dbReference type="Proteomes" id="UP000054481"/>
    </source>
</evidence>